<evidence type="ECO:0000313" key="4">
    <source>
        <dbReference type="Proteomes" id="UP000467236"/>
    </source>
</evidence>
<keyword evidence="2" id="KW-0233">DNA recombination</keyword>
<evidence type="ECO:0000256" key="2">
    <source>
        <dbReference type="ARBA" id="ARBA00023172"/>
    </source>
</evidence>
<dbReference type="Gene3D" id="1.10.443.10">
    <property type="entry name" value="Intergrase catalytic core"/>
    <property type="match status" value="1"/>
</dbReference>
<name>A0A7I7MW19_9MYCO</name>
<dbReference type="InterPro" id="IPR011010">
    <property type="entry name" value="DNA_brk_join_enz"/>
</dbReference>
<dbReference type="InterPro" id="IPR013762">
    <property type="entry name" value="Integrase-like_cat_sf"/>
</dbReference>
<dbReference type="GO" id="GO:0015074">
    <property type="term" value="P:DNA integration"/>
    <property type="evidence" value="ECO:0007669"/>
    <property type="project" value="InterPro"/>
</dbReference>
<dbReference type="InterPro" id="IPR010998">
    <property type="entry name" value="Integrase_recombinase_N"/>
</dbReference>
<reference evidence="3 4" key="1">
    <citation type="journal article" date="2019" name="Emerg. Microbes Infect.">
        <title>Comprehensive subspecies identification of 175 nontuberculous mycobacteria species based on 7547 genomic profiles.</title>
        <authorList>
            <person name="Matsumoto Y."/>
            <person name="Kinjo T."/>
            <person name="Motooka D."/>
            <person name="Nabeya D."/>
            <person name="Jung N."/>
            <person name="Uechi K."/>
            <person name="Horii T."/>
            <person name="Iida T."/>
            <person name="Fujita J."/>
            <person name="Nakamura S."/>
        </authorList>
    </citation>
    <scope>NUCLEOTIDE SEQUENCE [LARGE SCALE GENOMIC DNA]</scope>
    <source>
        <strain evidence="3 4">JCM 14233</strain>
    </source>
</reference>
<organism evidence="3 4">
    <name type="scientific">Mycobacterium shinjukuense</name>
    <dbReference type="NCBI Taxonomy" id="398694"/>
    <lineage>
        <taxon>Bacteria</taxon>
        <taxon>Bacillati</taxon>
        <taxon>Actinomycetota</taxon>
        <taxon>Actinomycetes</taxon>
        <taxon>Mycobacteriales</taxon>
        <taxon>Mycobacteriaceae</taxon>
        <taxon>Mycobacterium</taxon>
    </lineage>
</organism>
<gene>
    <name evidence="3" type="ORF">MSHI_39830</name>
</gene>
<dbReference type="AlphaFoldDB" id="A0A7I7MW19"/>
<accession>A0A7I7MW19</accession>
<dbReference type="SUPFAM" id="SSF56349">
    <property type="entry name" value="DNA breaking-rejoining enzymes"/>
    <property type="match status" value="1"/>
</dbReference>
<evidence type="ECO:0008006" key="5">
    <source>
        <dbReference type="Google" id="ProtNLM"/>
    </source>
</evidence>
<dbReference type="GO" id="GO:0006310">
    <property type="term" value="P:DNA recombination"/>
    <property type="evidence" value="ECO:0007669"/>
    <property type="project" value="UniProtKB-KW"/>
</dbReference>
<dbReference type="Proteomes" id="UP000467236">
    <property type="component" value="Chromosome"/>
</dbReference>
<protein>
    <recommendedName>
        <fullName evidence="5">Integrase</fullName>
    </recommendedName>
</protein>
<dbReference type="Gene3D" id="1.10.150.130">
    <property type="match status" value="1"/>
</dbReference>
<keyword evidence="4" id="KW-1185">Reference proteome</keyword>
<dbReference type="KEGG" id="mshj:MSHI_39830"/>
<proteinExistence type="predicted"/>
<evidence type="ECO:0000313" key="3">
    <source>
        <dbReference type="EMBL" id="BBX76077.1"/>
    </source>
</evidence>
<evidence type="ECO:0000256" key="1">
    <source>
        <dbReference type="ARBA" id="ARBA00023125"/>
    </source>
</evidence>
<sequence>MLGVCMEPRWGRVRVADIAHTDVQAWVSELAGKRGPVIVQTEYSVLARILDDAVRDRRLAANPARGVKLQVSARRKNVYLTAGQLHALAVAAGRYRSLVLLLGTASLRWGEAAALRVRDVDFLKRRIVLHENAVSVGSTEVREAPHDHAGLVRG</sequence>
<dbReference type="GO" id="GO:0003677">
    <property type="term" value="F:DNA binding"/>
    <property type="evidence" value="ECO:0007669"/>
    <property type="project" value="UniProtKB-KW"/>
</dbReference>
<dbReference type="EMBL" id="AP022575">
    <property type="protein sequence ID" value="BBX76077.1"/>
    <property type="molecule type" value="Genomic_DNA"/>
</dbReference>
<keyword evidence="1" id="KW-0238">DNA-binding</keyword>